<dbReference type="AlphaFoldDB" id="A0A9P8P8U9"/>
<accession>A0A9P8P8U9</accession>
<evidence type="ECO:0000313" key="3">
    <source>
        <dbReference type="Proteomes" id="UP000769528"/>
    </source>
</evidence>
<reference evidence="2" key="1">
    <citation type="journal article" date="2021" name="Open Biol.">
        <title>Shared evolutionary footprints suggest mitochondrial oxidative damage underlies multiple complex I losses in fungi.</title>
        <authorList>
            <person name="Schikora-Tamarit M.A."/>
            <person name="Marcet-Houben M."/>
            <person name="Nosek J."/>
            <person name="Gabaldon T."/>
        </authorList>
    </citation>
    <scope>NUCLEOTIDE SEQUENCE</scope>
    <source>
        <strain evidence="2">CBS6341</strain>
    </source>
</reference>
<dbReference type="EMBL" id="JAEUBF010001375">
    <property type="protein sequence ID" value="KAH3667883.1"/>
    <property type="molecule type" value="Genomic_DNA"/>
</dbReference>
<dbReference type="InterPro" id="IPR017946">
    <property type="entry name" value="PLC-like_Pdiesterase_TIM-brl"/>
</dbReference>
<protein>
    <recommendedName>
        <fullName evidence="1">GP-PDE domain-containing protein</fullName>
    </recommendedName>
</protein>
<dbReference type="Gene3D" id="3.20.20.190">
    <property type="entry name" value="Phosphatidylinositol (PI) phosphodiesterase"/>
    <property type="match status" value="1"/>
</dbReference>
<dbReference type="PANTHER" id="PTHR46211">
    <property type="entry name" value="GLYCEROPHOSPHORYL DIESTER PHOSPHODIESTERASE"/>
    <property type="match status" value="1"/>
</dbReference>
<dbReference type="Pfam" id="PF03009">
    <property type="entry name" value="GDPD"/>
    <property type="match status" value="1"/>
</dbReference>
<dbReference type="InterPro" id="IPR030395">
    <property type="entry name" value="GP_PDE_dom"/>
</dbReference>
<comment type="caution">
    <text evidence="2">The sequence shown here is derived from an EMBL/GenBank/DDBJ whole genome shotgun (WGS) entry which is preliminary data.</text>
</comment>
<dbReference type="PANTHER" id="PTHR46211:SF14">
    <property type="entry name" value="GLYCEROPHOSPHODIESTER PHOSPHODIESTERASE"/>
    <property type="match status" value="1"/>
</dbReference>
<reference evidence="2" key="2">
    <citation type="submission" date="2021-01" db="EMBL/GenBank/DDBJ databases">
        <authorList>
            <person name="Schikora-Tamarit M.A."/>
        </authorList>
    </citation>
    <scope>NUCLEOTIDE SEQUENCE</scope>
    <source>
        <strain evidence="2">CBS6341</strain>
    </source>
</reference>
<keyword evidence="3" id="KW-1185">Reference proteome</keyword>
<dbReference type="GO" id="GO:0006629">
    <property type="term" value="P:lipid metabolic process"/>
    <property type="evidence" value="ECO:0007669"/>
    <property type="project" value="InterPro"/>
</dbReference>
<feature type="domain" description="GP-PDE" evidence="1">
    <location>
        <begin position="5"/>
        <end position="254"/>
    </location>
</feature>
<proteinExistence type="predicted"/>
<dbReference type="GO" id="GO:0008081">
    <property type="term" value="F:phosphoric diester hydrolase activity"/>
    <property type="evidence" value="ECO:0007669"/>
    <property type="project" value="InterPro"/>
</dbReference>
<dbReference type="SUPFAM" id="SSF51695">
    <property type="entry name" value="PLC-like phosphodiesterases"/>
    <property type="match status" value="1"/>
</dbReference>
<dbReference type="OrthoDB" id="1058301at2759"/>
<evidence type="ECO:0000313" key="2">
    <source>
        <dbReference type="EMBL" id="KAH3667883.1"/>
    </source>
</evidence>
<gene>
    <name evidence="2" type="ORF">WICMUC_005161</name>
</gene>
<dbReference type="PROSITE" id="PS51704">
    <property type="entry name" value="GP_PDE"/>
    <property type="match status" value="1"/>
</dbReference>
<dbReference type="Proteomes" id="UP000769528">
    <property type="component" value="Unassembled WGS sequence"/>
</dbReference>
<sequence length="318" mass="36869">MTQFPNVVAHRGFKSKYAENTFSAFNAASKINVDVIETDVQVTKDGYVVINHDPNTGRNYDKNLIINEVTLEDLKQLVNIQDNTQRLITLREFLEWFVEQPDDLKVMLDIKSSNNTDILTKILNELIQINKDLKFWNEKVIFGLWTIEFYKFGIENEVLKNFEIINITISPHIGQKFYQFSKSQKPEYQLSAISLLSVATLTREFIKFHREEVLTGNIDLYLWTVNEDEDIEKAILLKAKGIITDKPDVCQDLISGFKSGELKLNQSLIEIPSFLSLKGLKTNTRVLLFKVFEYSLLYGLFRYSSVRFVLEKMKSLIV</sequence>
<name>A0A9P8P8U9_9ASCO</name>
<organism evidence="2 3">
    <name type="scientific">Wickerhamomyces mucosus</name>
    <dbReference type="NCBI Taxonomy" id="1378264"/>
    <lineage>
        <taxon>Eukaryota</taxon>
        <taxon>Fungi</taxon>
        <taxon>Dikarya</taxon>
        <taxon>Ascomycota</taxon>
        <taxon>Saccharomycotina</taxon>
        <taxon>Saccharomycetes</taxon>
        <taxon>Phaffomycetales</taxon>
        <taxon>Wickerhamomycetaceae</taxon>
        <taxon>Wickerhamomyces</taxon>
    </lineage>
</organism>
<evidence type="ECO:0000259" key="1">
    <source>
        <dbReference type="PROSITE" id="PS51704"/>
    </source>
</evidence>